<proteinExistence type="predicted"/>
<name>A9HLP2_GLUDA</name>
<evidence type="ECO:0000256" key="1">
    <source>
        <dbReference type="SAM" id="Phobius"/>
    </source>
</evidence>
<dbReference type="EMBL" id="AM889285">
    <property type="protein sequence ID" value="CAP56195.1"/>
    <property type="molecule type" value="Genomic_DNA"/>
</dbReference>
<dbReference type="Proteomes" id="UP000001176">
    <property type="component" value="Chromosome"/>
</dbReference>
<dbReference type="KEGG" id="gdi:GDI2252"/>
<accession>A9HLP2</accession>
<evidence type="ECO:0000313" key="2">
    <source>
        <dbReference type="EMBL" id="CAP56195.1"/>
    </source>
</evidence>
<gene>
    <name evidence="2" type="ordered locus">GDI2252</name>
</gene>
<keyword evidence="1" id="KW-0812">Transmembrane</keyword>
<reference evidence="2 3" key="1">
    <citation type="journal article" date="2009" name="BMC Genomics">
        <title>Complete genome sequence of the sugarcane nitrogen-fixing endophyte Gluconacetobacter diazotrophicus Pal5.</title>
        <authorList>
            <person name="Bertalan M."/>
            <person name="Albano R."/>
            <person name="Padua V."/>
            <person name="Rouws L."/>
            <person name="Rojas C."/>
            <person name="Hemerly A."/>
            <person name="Teixeira K."/>
            <person name="Schwab S."/>
            <person name="Araujo J."/>
            <person name="Oliveira A."/>
            <person name="Franca L."/>
            <person name="Magalhaes V."/>
            <person name="Alqueres S."/>
            <person name="Cardoso A."/>
            <person name="Almeida W."/>
            <person name="Loureiro M.M."/>
            <person name="Nogueira E."/>
            <person name="Cidade D."/>
            <person name="Oliveira D."/>
            <person name="Simao T."/>
            <person name="Macedo J."/>
            <person name="Valadao A."/>
            <person name="Dreschsel M."/>
            <person name="Freitas F."/>
            <person name="Vidal M."/>
            <person name="Guedes H."/>
            <person name="Rodrigues E."/>
            <person name="Meneses C."/>
            <person name="Brioso P."/>
            <person name="Pozzer L."/>
            <person name="Figueiredo D."/>
            <person name="Montano H."/>
            <person name="Junior J."/>
            <person name="Filho G."/>
            <person name="Flores V."/>
            <person name="Ferreira B."/>
            <person name="Branco A."/>
            <person name="Gonzalez P."/>
            <person name="Guillobel H."/>
            <person name="Lemos M."/>
            <person name="Seibel L."/>
            <person name="Macedo J."/>
            <person name="Alves-Ferreira M."/>
            <person name="Sachetto-Martins G."/>
            <person name="Coelho A."/>
            <person name="Santos E."/>
            <person name="Amaral G."/>
            <person name="Neves A."/>
            <person name="Pacheco A.B."/>
            <person name="Carvalho D."/>
            <person name="Lery L."/>
            <person name="Bisch P."/>
            <person name="Rossle S.C."/>
            <person name="Urmenyi T."/>
            <person name="Kruger W.V."/>
            <person name="Martins O."/>
            <person name="Baldani J.I."/>
            <person name="Ferreira P.C."/>
        </authorList>
    </citation>
    <scope>NUCLEOTIDE SEQUENCE [LARGE SCALE GENOMIC DNA]</scope>
    <source>
        <strain evidence="3">ATCC 49037 / DSM 5601 / CCUG 37298 / CIP 103539 / LMG 7603 / PAl5</strain>
    </source>
</reference>
<organism evidence="2 3">
    <name type="scientific">Gluconacetobacter diazotrophicus (strain ATCC 49037 / DSM 5601 / CCUG 37298 / CIP 103539 / LMG 7603 / PAl5)</name>
    <dbReference type="NCBI Taxonomy" id="272568"/>
    <lineage>
        <taxon>Bacteria</taxon>
        <taxon>Pseudomonadati</taxon>
        <taxon>Pseudomonadota</taxon>
        <taxon>Alphaproteobacteria</taxon>
        <taxon>Acetobacterales</taxon>
        <taxon>Acetobacteraceae</taxon>
        <taxon>Gluconacetobacter</taxon>
    </lineage>
</organism>
<keyword evidence="3" id="KW-1185">Reference proteome</keyword>
<keyword evidence="1" id="KW-1133">Transmembrane helix</keyword>
<protein>
    <submittedName>
        <fullName evidence="2">Putative membrane protein</fullName>
    </submittedName>
</protein>
<evidence type="ECO:0000313" key="3">
    <source>
        <dbReference type="Proteomes" id="UP000001176"/>
    </source>
</evidence>
<keyword evidence="1" id="KW-0472">Membrane</keyword>
<feature type="transmembrane region" description="Helical" evidence="1">
    <location>
        <begin position="50"/>
        <end position="74"/>
    </location>
</feature>
<sequence>MLRLGRQADGLGVVGHARLLTENARRENDGGRIRKAIMNAQAPNGPGSKALLAAVIGMGVLLAVGSLVLVGVLVHRISHPHSVSSVRVVSPPDGAYGPLVLDEPAGTHITAMARQDDAMLAVSLSGGGPDRIVLWDLAHARVAGRLTLAR</sequence>
<dbReference type="AlphaFoldDB" id="A9HLP2"/>